<sequence>MPVPVPDPAVVHFGSQGMRRFPAVRTHEVQLPGPVREALEGVGVPVRVAPYFAASGAADATPLGAFARQRGLTRSPAGSENWLRIGTDGLAHVCVRPDAAVQAVFLTGEQDMFVSSTVTAFNSSMTVLDRLLPEIATASGLSEAATLFRRLNEELRQTDEKAFHERESWWPRVLDDVRHTLNFPFSAAFEFIDVTGKRQIVTETTGPGRLHPEELIWQQLASDGVAAEQVRRVYCELEPCMMPGHYCAVWMQKMFPTADFSHSFEYGVDADSRERGFKELIVHAAQEAERR</sequence>
<evidence type="ECO:0000313" key="1">
    <source>
        <dbReference type="EMBL" id="WTW69664.1"/>
    </source>
</evidence>
<dbReference type="Pfam" id="PF14435">
    <property type="entry name" value="SUKH-4"/>
    <property type="match status" value="1"/>
</dbReference>
<accession>A0AAU2VS06</accession>
<dbReference type="AlphaFoldDB" id="A0AAU2VS06"/>
<dbReference type="InterPro" id="IPR032722">
    <property type="entry name" value="Deaminase_XOO_2897"/>
</dbReference>
<proteinExistence type="predicted"/>
<dbReference type="Pfam" id="PF14440">
    <property type="entry name" value="XOO_2897-deam"/>
    <property type="match status" value="1"/>
</dbReference>
<protein>
    <submittedName>
        <fullName evidence="1">SUKH-4 family immunity protein</fullName>
    </submittedName>
</protein>
<dbReference type="EMBL" id="CP108313">
    <property type="protein sequence ID" value="WTW69664.1"/>
    <property type="molecule type" value="Genomic_DNA"/>
</dbReference>
<dbReference type="InterPro" id="IPR025851">
    <property type="entry name" value="SUKH-4"/>
</dbReference>
<gene>
    <name evidence="1" type="ORF">OG398_15975</name>
</gene>
<reference evidence="1" key="1">
    <citation type="submission" date="2022-10" db="EMBL/GenBank/DDBJ databases">
        <title>The complete genomes of actinobacterial strains from the NBC collection.</title>
        <authorList>
            <person name="Joergensen T.S."/>
            <person name="Alvarez Arevalo M."/>
            <person name="Sterndorff E.B."/>
            <person name="Faurdal D."/>
            <person name="Vuksanovic O."/>
            <person name="Mourched A.-S."/>
            <person name="Charusanti P."/>
            <person name="Shaw S."/>
            <person name="Blin K."/>
            <person name="Weber T."/>
        </authorList>
    </citation>
    <scope>NUCLEOTIDE SEQUENCE</scope>
    <source>
        <strain evidence="1">NBC_00008</strain>
    </source>
</reference>
<organism evidence="1">
    <name type="scientific">Streptomyces sp. NBC_00008</name>
    <dbReference type="NCBI Taxonomy" id="2903610"/>
    <lineage>
        <taxon>Bacteria</taxon>
        <taxon>Bacillati</taxon>
        <taxon>Actinomycetota</taxon>
        <taxon>Actinomycetes</taxon>
        <taxon>Kitasatosporales</taxon>
        <taxon>Streptomycetaceae</taxon>
        <taxon>Streptomyces</taxon>
    </lineage>
</organism>
<name>A0AAU2VS06_9ACTN</name>